<evidence type="ECO:0000313" key="7">
    <source>
        <dbReference type="EMBL" id="TET45209.1"/>
    </source>
</evidence>
<dbReference type="InterPro" id="IPR029063">
    <property type="entry name" value="SAM-dependent_MTases_sf"/>
</dbReference>
<evidence type="ECO:0000256" key="2">
    <source>
        <dbReference type="ARBA" id="ARBA00022603"/>
    </source>
</evidence>
<comment type="caution">
    <text evidence="7">The sequence shown here is derived from an EMBL/GenBank/DDBJ whole genome shotgun (WGS) entry which is preliminary data.</text>
</comment>
<evidence type="ECO:0000259" key="6">
    <source>
        <dbReference type="Pfam" id="PF01555"/>
    </source>
</evidence>
<dbReference type="AlphaFoldDB" id="A0A523US45"/>
<keyword evidence="4" id="KW-0949">S-adenosyl-L-methionine</keyword>
<dbReference type="PANTHER" id="PTHR13370">
    <property type="entry name" value="RNA METHYLASE-RELATED"/>
    <property type="match status" value="1"/>
</dbReference>
<evidence type="ECO:0000313" key="8">
    <source>
        <dbReference type="Proteomes" id="UP000315525"/>
    </source>
</evidence>
<dbReference type="InterPro" id="IPR002052">
    <property type="entry name" value="DNA_methylase_N6_adenine_CS"/>
</dbReference>
<feature type="domain" description="DNA methylase N-4/N-6" evidence="6">
    <location>
        <begin position="155"/>
        <end position="482"/>
    </location>
</feature>
<dbReference type="SUPFAM" id="SSF53335">
    <property type="entry name" value="S-adenosyl-L-methionine-dependent methyltransferases"/>
    <property type="match status" value="1"/>
</dbReference>
<dbReference type="PROSITE" id="PS00092">
    <property type="entry name" value="N6_MTASE"/>
    <property type="match status" value="1"/>
</dbReference>
<reference evidence="7 8" key="1">
    <citation type="submission" date="2019-03" db="EMBL/GenBank/DDBJ databases">
        <title>Metabolic potential of uncultured bacteria and archaea associated with petroleum seepage in deep-sea sediments.</title>
        <authorList>
            <person name="Dong X."/>
            <person name="Hubert C."/>
        </authorList>
    </citation>
    <scope>NUCLEOTIDE SEQUENCE [LARGE SCALE GENOMIC DNA]</scope>
    <source>
        <strain evidence="7">E44_bin18</strain>
    </source>
</reference>
<accession>A0A523US45</accession>
<feature type="compositionally biased region" description="Basic residues" evidence="5">
    <location>
        <begin position="1"/>
        <end position="11"/>
    </location>
</feature>
<dbReference type="PRINTS" id="PR00506">
    <property type="entry name" value="D21N6MTFRASE"/>
</dbReference>
<dbReference type="Pfam" id="PF01555">
    <property type="entry name" value="N6_N4_Mtase"/>
    <property type="match status" value="1"/>
</dbReference>
<dbReference type="InterPro" id="IPR002295">
    <property type="entry name" value="N4/N6-MTase_EcoPI_Mod-like"/>
</dbReference>
<feature type="region of interest" description="Disordered" evidence="5">
    <location>
        <begin position="1"/>
        <end position="22"/>
    </location>
</feature>
<evidence type="ECO:0000256" key="5">
    <source>
        <dbReference type="SAM" id="MobiDB-lite"/>
    </source>
</evidence>
<sequence>MARKKATKAGKRASFESVKHKNKRVNIPTRELEDFVKEDETKPKTLLYPRDPSLDPQLVWKGKDEQDREDLKVPAVPVYIQEKIHPQALIEDLRREAQEGKPRQIDLYADFNGVQFEELIEFYLHEQNWSNRMILGDSLLVMTSLAEKEGLKGKVQMIYIDPPYGIKFGSNWQVSTRKRNVKDGKVEDATRQPEQIRAFRDTWKLGIHSYLAYLRDRLVLARELLNDSGSVFVQIGDENLHLVRCVMDEVFGGENFVGQVQFIKTTAKSAKHIDSISDTVLWYAHTLEQLKYRQLYIKKELGGERMASYIWIESSDGKQRRRLTADEVKKHQVPKGWKLFSLQNMTSQSGGKASRFPTQFEGRVFRPTKNFWKTNPSGMSNLGRACRLMVSGNSLNYVRYQNDFSLLPLTNLWIDTAIAGFAQEKIYVVQTALKVITRCVLMTTDPGDLVVDPTCGSGTTAYVAEQWGRRWITIDTSRVALALARTRLMAAKFPYYLLADSLEGLSKQAEITGQVPPATSPRTDKDVRKGFVYRRVPHIMLKSIANNEEIDVIHAKWQEKMESVRAKLNRALKKSWEEWEIPHEADEAWSDEAGNLLGQWWGMRKERQKETDDSIAKRADTELLYDQPFQAPKRIRVTGPFTVESLSPHRFLSADDDLDGTVTEREARDHHDFTTMILENLKTVGVQNMVRNQRLKFDRLEPYAGRWLHADGEYTENGNSKRVAVCIGPEHGTVGPELVKEAAKEAVKGVGFDLLVVCGFAFDPHAWEAAKEFSPQSAKPSKGIVAERKAQYGKLIILLAKMNPDLAMGDELLKKTGAGNLFMVFGEPDLKVKRQKGGRLVVEIKGVDVYDPTTGQIRSHSTDDIACWFIDTDYNEESFFVRHAYFAGAEEPYDKLKRALRAEIDEAAWSALYSTKSRPFDPPKTGKIAVKVINHYGDEVLKVYRL</sequence>
<dbReference type="GO" id="GO:0005737">
    <property type="term" value="C:cytoplasm"/>
    <property type="evidence" value="ECO:0007669"/>
    <property type="project" value="TreeGrafter"/>
</dbReference>
<gene>
    <name evidence="7" type="ORF">E3J62_08155</name>
</gene>
<dbReference type="InterPro" id="IPR002941">
    <property type="entry name" value="DNA_methylase_N4/N6"/>
</dbReference>
<evidence type="ECO:0000256" key="4">
    <source>
        <dbReference type="ARBA" id="ARBA00022691"/>
    </source>
</evidence>
<dbReference type="GO" id="GO:0003677">
    <property type="term" value="F:DNA binding"/>
    <property type="evidence" value="ECO:0007669"/>
    <property type="project" value="InterPro"/>
</dbReference>
<dbReference type="Proteomes" id="UP000315525">
    <property type="component" value="Unassembled WGS sequence"/>
</dbReference>
<organism evidence="7 8">
    <name type="scientific">candidate division TA06 bacterium</name>
    <dbReference type="NCBI Taxonomy" id="2250710"/>
    <lineage>
        <taxon>Bacteria</taxon>
        <taxon>Bacteria division TA06</taxon>
    </lineage>
</organism>
<keyword evidence="3 7" id="KW-0808">Transferase</keyword>
<proteinExistence type="inferred from homology"/>
<dbReference type="EMBL" id="SOJN01000092">
    <property type="protein sequence ID" value="TET45209.1"/>
    <property type="molecule type" value="Genomic_DNA"/>
</dbReference>
<name>A0A523US45_UNCT6</name>
<protein>
    <submittedName>
        <fullName evidence="7">Site-specific DNA-methyltransferase</fullName>
    </submittedName>
</protein>
<evidence type="ECO:0000256" key="1">
    <source>
        <dbReference type="ARBA" id="ARBA00006594"/>
    </source>
</evidence>
<comment type="similarity">
    <text evidence="1">Belongs to the N(4)/N(6)-methyltransferase family.</text>
</comment>
<evidence type="ECO:0000256" key="3">
    <source>
        <dbReference type="ARBA" id="ARBA00022679"/>
    </source>
</evidence>
<keyword evidence="2 7" id="KW-0489">Methyltransferase</keyword>
<dbReference type="PANTHER" id="PTHR13370:SF16">
    <property type="entry name" value="SITE-SPECIFIC DNA-METHYLTRANSFERASE (ADENINE-SPECIFIC)"/>
    <property type="match status" value="1"/>
</dbReference>
<dbReference type="GO" id="GO:0032259">
    <property type="term" value="P:methylation"/>
    <property type="evidence" value="ECO:0007669"/>
    <property type="project" value="UniProtKB-KW"/>
</dbReference>
<dbReference type="GO" id="GO:0008170">
    <property type="term" value="F:N-methyltransferase activity"/>
    <property type="evidence" value="ECO:0007669"/>
    <property type="project" value="InterPro"/>
</dbReference>
<dbReference type="Gene3D" id="3.40.50.150">
    <property type="entry name" value="Vaccinia Virus protein VP39"/>
    <property type="match status" value="1"/>
</dbReference>